<feature type="region of interest" description="Disordered" evidence="7">
    <location>
        <begin position="194"/>
        <end position="258"/>
    </location>
</feature>
<evidence type="ECO:0000259" key="8">
    <source>
        <dbReference type="SMART" id="SM00727"/>
    </source>
</evidence>
<feature type="repeat" description="TPR" evidence="6">
    <location>
        <begin position="251"/>
        <end position="284"/>
    </location>
</feature>
<feature type="compositionally biased region" description="Pro residues" evidence="7">
    <location>
        <begin position="219"/>
        <end position="230"/>
    </location>
</feature>
<evidence type="ECO:0000313" key="9">
    <source>
        <dbReference type="EMBL" id="GAW08238.1"/>
    </source>
</evidence>
<organism evidence="9 10">
    <name type="scientific">Lentinula edodes</name>
    <name type="common">Shiitake mushroom</name>
    <name type="synonym">Lentinus edodes</name>
    <dbReference type="NCBI Taxonomy" id="5353"/>
    <lineage>
        <taxon>Eukaryota</taxon>
        <taxon>Fungi</taxon>
        <taxon>Dikarya</taxon>
        <taxon>Basidiomycota</taxon>
        <taxon>Agaricomycotina</taxon>
        <taxon>Agaricomycetes</taxon>
        <taxon>Agaricomycetidae</taxon>
        <taxon>Agaricales</taxon>
        <taxon>Marasmiineae</taxon>
        <taxon>Omphalotaceae</taxon>
        <taxon>Lentinula</taxon>
    </lineage>
</organism>
<dbReference type="Pfam" id="PF13414">
    <property type="entry name" value="TPR_11"/>
    <property type="match status" value="1"/>
</dbReference>
<dbReference type="FunFam" id="1.10.260.100:FF:000002">
    <property type="entry name" value="Stress-induced-phosphoprotein 1 (Hsp70/Hsp90-organizing)"/>
    <property type="match status" value="1"/>
</dbReference>
<dbReference type="PROSITE" id="PS50293">
    <property type="entry name" value="TPR_REGION"/>
    <property type="match status" value="1"/>
</dbReference>
<feature type="domain" description="STI1" evidence="8">
    <location>
        <begin position="137"/>
        <end position="176"/>
    </location>
</feature>
<gene>
    <name evidence="9" type="ORF">LENED_010286</name>
</gene>
<evidence type="ECO:0000256" key="5">
    <source>
        <dbReference type="ARBA" id="ARBA00064323"/>
    </source>
</evidence>
<dbReference type="STRING" id="5353.A0A1Q3EM06"/>
<dbReference type="EMBL" id="BDGU01000609">
    <property type="protein sequence ID" value="GAW08238.1"/>
    <property type="molecule type" value="Genomic_DNA"/>
</dbReference>
<evidence type="ECO:0000256" key="3">
    <source>
        <dbReference type="ARBA" id="ARBA00022737"/>
    </source>
</evidence>
<dbReference type="Pfam" id="PF17830">
    <property type="entry name" value="STI1-HOP_DP"/>
    <property type="match status" value="2"/>
</dbReference>
<evidence type="ECO:0000256" key="4">
    <source>
        <dbReference type="ARBA" id="ARBA00022803"/>
    </source>
</evidence>
<dbReference type="InterPro" id="IPR041243">
    <property type="entry name" value="STI1/HOP_DP"/>
</dbReference>
<dbReference type="InterPro" id="IPR011990">
    <property type="entry name" value="TPR-like_helical_dom_sf"/>
</dbReference>
<accession>A0A1Q3EM06</accession>
<comment type="subcellular location">
    <subcellularLocation>
        <location evidence="1">Cytoplasm</location>
    </subcellularLocation>
</comment>
<keyword evidence="10" id="KW-1185">Reference proteome</keyword>
<dbReference type="FunFam" id="1.10.260.100:FF:000004">
    <property type="entry name" value="Putative stress-induced-phosphoprotein 1"/>
    <property type="match status" value="1"/>
</dbReference>
<dbReference type="PROSITE" id="PS50005">
    <property type="entry name" value="TPR"/>
    <property type="match status" value="6"/>
</dbReference>
<keyword evidence="3" id="KW-0677">Repeat</keyword>
<keyword evidence="4 6" id="KW-0802">TPR repeat</keyword>
<feature type="repeat" description="TPR" evidence="6">
    <location>
        <begin position="420"/>
        <end position="453"/>
    </location>
</feature>
<reference evidence="9 10" key="2">
    <citation type="submission" date="2017-02" db="EMBL/GenBank/DDBJ databases">
        <title>A genome survey and senescence transcriptome analysis in Lentinula edodes.</title>
        <authorList>
            <person name="Sakamoto Y."/>
            <person name="Nakade K."/>
            <person name="Sato S."/>
            <person name="Yoshida Y."/>
            <person name="Miyazaki K."/>
            <person name="Natsume S."/>
            <person name="Konno N."/>
        </authorList>
    </citation>
    <scope>NUCLEOTIDE SEQUENCE [LARGE SCALE GENOMIC DNA]</scope>
    <source>
        <strain evidence="9 10">NBRC 111202</strain>
    </source>
</reference>
<comment type="caution">
    <text evidence="9">The sequence shown here is derived from an EMBL/GenBank/DDBJ whole genome shotgun (WGS) entry which is preliminary data.</text>
</comment>
<dbReference type="Gene3D" id="1.25.40.10">
    <property type="entry name" value="Tetratricopeptide repeat domain"/>
    <property type="match status" value="3"/>
</dbReference>
<dbReference type="SUPFAM" id="SSF48452">
    <property type="entry name" value="TPR-like"/>
    <property type="match status" value="2"/>
</dbReference>
<dbReference type="SMART" id="SM00727">
    <property type="entry name" value="STI1"/>
    <property type="match status" value="2"/>
</dbReference>
<dbReference type="InterPro" id="IPR019734">
    <property type="entry name" value="TPR_rpt"/>
</dbReference>
<evidence type="ECO:0000256" key="7">
    <source>
        <dbReference type="SAM" id="MobiDB-lite"/>
    </source>
</evidence>
<feature type="repeat" description="TPR" evidence="6">
    <location>
        <begin position="285"/>
        <end position="318"/>
    </location>
</feature>
<dbReference type="InterPro" id="IPR006636">
    <property type="entry name" value="STI1_HS-bd"/>
</dbReference>
<evidence type="ECO:0000256" key="2">
    <source>
        <dbReference type="ARBA" id="ARBA00022490"/>
    </source>
</evidence>
<dbReference type="Pfam" id="PF13424">
    <property type="entry name" value="TPR_12"/>
    <property type="match status" value="1"/>
</dbReference>
<feature type="domain" description="STI1" evidence="8">
    <location>
        <begin position="523"/>
        <end position="562"/>
    </location>
</feature>
<name>A0A1Q3EM06_LENED</name>
<sequence length="576" mass="64153">MADANALKDQGNKAFAAKDWDKAINLFSQAIAIDGSNHVLYSNRSAAYSGKKEWAAALKDAEKCIELNPTWSKGYARKGAALHGSKSYDEAIAAYDAGLKIEDSAPLRKGLQEVKDAQAYDTRGQKEDNPFASMFADPNLIGKLATNPRTSKHLSDPNFVQKLQFYQKNPQMLDMNDPRMIDVLGALMGIDMQGFSRPEGSSEIPTNDNTSPSPSAPASSPPPKPSPSAPPTEDVEMEEIDDEEAKAKKEAEALKKSGSEAYKKRNFEEAAKYFQQAWDVWPKDITFLTNLGAVYFEQGNFDQAIETCEKAVEEGRSLRADYKLIAKAYGRVGFSYQRKGDLPSAIKYYEKSLTEHRTPDILNKLREAEKIKADAERKAYIDPEKSAIAREEGNVHFKAGDFATAVKSYEEAIKRDPVDPRGYNNRAAAYIKLVAFPEALKDVNKAIEVDPSFVKAYIRKANVLLSMREYAKALEAVQEAELHDEGNKNATELKQLEYKIQTALYEQRGEETQEQTLERAMRDPEVANIMNDPVMQQILQQAQSDPSALQDHMKNPTVRAKIMKLANAGIIRAGSR</sequence>
<feature type="repeat" description="TPR" evidence="6">
    <location>
        <begin position="326"/>
        <end position="359"/>
    </location>
</feature>
<comment type="subunit">
    <text evidence="5">Part of a larger complex that includes HSP70, HSP90, and immunophilins.</text>
</comment>
<evidence type="ECO:0000256" key="1">
    <source>
        <dbReference type="ARBA" id="ARBA00004496"/>
    </source>
</evidence>
<feature type="repeat" description="TPR" evidence="6">
    <location>
        <begin position="386"/>
        <end position="419"/>
    </location>
</feature>
<dbReference type="FunFam" id="1.25.40.10:FF:000010">
    <property type="entry name" value="Stress-induced phosphoprotein 1"/>
    <property type="match status" value="1"/>
</dbReference>
<keyword evidence="2" id="KW-0963">Cytoplasm</keyword>
<dbReference type="GO" id="GO:0051879">
    <property type="term" value="F:Hsp90 protein binding"/>
    <property type="evidence" value="ECO:0007669"/>
    <property type="project" value="TreeGrafter"/>
</dbReference>
<dbReference type="PANTHER" id="PTHR22904:SF523">
    <property type="entry name" value="STRESS-INDUCED-PHOSPHOPROTEIN 1"/>
    <property type="match status" value="1"/>
</dbReference>
<evidence type="ECO:0000256" key="6">
    <source>
        <dbReference type="PROSITE-ProRule" id="PRU00339"/>
    </source>
</evidence>
<feature type="compositionally biased region" description="Basic and acidic residues" evidence="7">
    <location>
        <begin position="245"/>
        <end position="258"/>
    </location>
</feature>
<reference evidence="9 10" key="1">
    <citation type="submission" date="2016-08" db="EMBL/GenBank/DDBJ databases">
        <authorList>
            <consortium name="Lentinula edodes genome sequencing consortium"/>
            <person name="Sakamoto Y."/>
            <person name="Nakade K."/>
            <person name="Sato S."/>
            <person name="Yoshida Y."/>
            <person name="Miyazaki K."/>
            <person name="Natsume S."/>
            <person name="Konno N."/>
        </authorList>
    </citation>
    <scope>NUCLEOTIDE SEQUENCE [LARGE SCALE GENOMIC DNA]</scope>
    <source>
        <strain evidence="9 10">NBRC 111202</strain>
    </source>
</reference>
<proteinExistence type="predicted"/>
<dbReference type="GO" id="GO:0042030">
    <property type="term" value="F:ATPase inhibitor activity"/>
    <property type="evidence" value="ECO:0007669"/>
    <property type="project" value="UniProtKB-ARBA"/>
</dbReference>
<dbReference type="GO" id="GO:0005737">
    <property type="term" value="C:cytoplasm"/>
    <property type="evidence" value="ECO:0007669"/>
    <property type="project" value="UniProtKB-SubCell"/>
</dbReference>
<dbReference type="SMART" id="SM00028">
    <property type="entry name" value="TPR"/>
    <property type="match status" value="9"/>
</dbReference>
<protein>
    <submittedName>
        <fullName evidence="9">Stress-induced-phosphoprotein 1</fullName>
    </submittedName>
</protein>
<dbReference type="Proteomes" id="UP000188533">
    <property type="component" value="Unassembled WGS sequence"/>
</dbReference>
<dbReference type="AlphaFoldDB" id="A0A1Q3EM06"/>
<dbReference type="Gene3D" id="1.10.260.100">
    <property type="match status" value="2"/>
</dbReference>
<evidence type="ECO:0000313" key="10">
    <source>
        <dbReference type="Proteomes" id="UP000188533"/>
    </source>
</evidence>
<dbReference type="OrthoDB" id="2423701at2759"/>
<feature type="compositionally biased region" description="Acidic residues" evidence="7">
    <location>
        <begin position="233"/>
        <end position="244"/>
    </location>
</feature>
<feature type="repeat" description="TPR" evidence="6">
    <location>
        <begin position="4"/>
        <end position="37"/>
    </location>
</feature>
<dbReference type="PANTHER" id="PTHR22904">
    <property type="entry name" value="TPR REPEAT CONTAINING PROTEIN"/>
    <property type="match status" value="1"/>
</dbReference>
<dbReference type="FunFam" id="1.25.40.10:FF:000020">
    <property type="entry name" value="Stress-induced phosphoprotein 1"/>
    <property type="match status" value="1"/>
</dbReference>